<gene>
    <name evidence="1" type="ORF">Y1Q_0007411</name>
</gene>
<accession>A0A151P7Q4</accession>
<reference evidence="1 2" key="1">
    <citation type="journal article" date="2012" name="Genome Biol.">
        <title>Sequencing three crocodilian genomes to illuminate the evolution of archosaurs and amniotes.</title>
        <authorList>
            <person name="St John J.A."/>
            <person name="Braun E.L."/>
            <person name="Isberg S.R."/>
            <person name="Miles L.G."/>
            <person name="Chong A.Y."/>
            <person name="Gongora J."/>
            <person name="Dalzell P."/>
            <person name="Moran C."/>
            <person name="Bed'hom B."/>
            <person name="Abzhanov A."/>
            <person name="Burgess S.C."/>
            <person name="Cooksey A.M."/>
            <person name="Castoe T.A."/>
            <person name="Crawford N.G."/>
            <person name="Densmore L.D."/>
            <person name="Drew J.C."/>
            <person name="Edwards S.V."/>
            <person name="Faircloth B.C."/>
            <person name="Fujita M.K."/>
            <person name="Greenwold M.J."/>
            <person name="Hoffmann F.G."/>
            <person name="Howard J.M."/>
            <person name="Iguchi T."/>
            <person name="Janes D.E."/>
            <person name="Khan S.Y."/>
            <person name="Kohno S."/>
            <person name="de Koning A.J."/>
            <person name="Lance S.L."/>
            <person name="McCarthy F.M."/>
            <person name="McCormack J.E."/>
            <person name="Merchant M.E."/>
            <person name="Peterson D.G."/>
            <person name="Pollock D.D."/>
            <person name="Pourmand N."/>
            <person name="Raney B.J."/>
            <person name="Roessler K.A."/>
            <person name="Sanford J.R."/>
            <person name="Sawyer R.H."/>
            <person name="Schmidt C.J."/>
            <person name="Triplett E.W."/>
            <person name="Tuberville T.D."/>
            <person name="Venegas-Anaya M."/>
            <person name="Howard J.T."/>
            <person name="Jarvis E.D."/>
            <person name="Guillette L.J.Jr."/>
            <person name="Glenn T.C."/>
            <person name="Green R.E."/>
            <person name="Ray D.A."/>
        </authorList>
    </citation>
    <scope>NUCLEOTIDE SEQUENCE [LARGE SCALE GENOMIC DNA]</scope>
    <source>
        <strain evidence="1">KSC_2009_1</strain>
    </source>
</reference>
<comment type="caution">
    <text evidence="1">The sequence shown here is derived from an EMBL/GenBank/DDBJ whole genome shotgun (WGS) entry which is preliminary data.</text>
</comment>
<dbReference type="Proteomes" id="UP000050525">
    <property type="component" value="Unassembled WGS sequence"/>
</dbReference>
<protein>
    <submittedName>
        <fullName evidence="1">Uncharacterized protein</fullName>
    </submittedName>
</protein>
<keyword evidence="2" id="KW-1185">Reference proteome</keyword>
<name>A0A151P7Q4_ALLMI</name>
<dbReference type="AlphaFoldDB" id="A0A151P7Q4"/>
<evidence type="ECO:0000313" key="1">
    <source>
        <dbReference type="EMBL" id="KYO45121.1"/>
    </source>
</evidence>
<sequence>MLSLKAFVDHLSTFTNVSVSRVNSAHNAGDFCNSTVPALVESGCFVLEVLDLQLGMMAVLPHLIGYPTYPLLLWLMWIYIGQLDPCQAHFNQCLGQTCALVECAFGT</sequence>
<proteinExistence type="predicted"/>
<dbReference type="EMBL" id="AKHW03000635">
    <property type="protein sequence ID" value="KYO45121.1"/>
    <property type="molecule type" value="Genomic_DNA"/>
</dbReference>
<organism evidence="1 2">
    <name type="scientific">Alligator mississippiensis</name>
    <name type="common">American alligator</name>
    <dbReference type="NCBI Taxonomy" id="8496"/>
    <lineage>
        <taxon>Eukaryota</taxon>
        <taxon>Metazoa</taxon>
        <taxon>Chordata</taxon>
        <taxon>Craniata</taxon>
        <taxon>Vertebrata</taxon>
        <taxon>Euteleostomi</taxon>
        <taxon>Archelosauria</taxon>
        <taxon>Archosauria</taxon>
        <taxon>Crocodylia</taxon>
        <taxon>Alligatoridae</taxon>
        <taxon>Alligatorinae</taxon>
        <taxon>Alligator</taxon>
    </lineage>
</organism>
<evidence type="ECO:0000313" key="2">
    <source>
        <dbReference type="Proteomes" id="UP000050525"/>
    </source>
</evidence>